<keyword evidence="1" id="KW-0732">Signal</keyword>
<evidence type="ECO:0008006" key="4">
    <source>
        <dbReference type="Google" id="ProtNLM"/>
    </source>
</evidence>
<reference evidence="2 3" key="1">
    <citation type="journal article" date="2013" name="Int. J. Syst. Evol. Microbiol.">
        <title>Tumebacillus flagellatus sp. nov., an alpha-amylase/pullulanase-producing bacterium isolated from cassava wastewater.</title>
        <authorList>
            <person name="Wang Q."/>
            <person name="Xie N."/>
            <person name="Qin Y."/>
            <person name="Shen N."/>
            <person name="Zhu J."/>
            <person name="Mi H."/>
            <person name="Huang R."/>
        </authorList>
    </citation>
    <scope>NUCLEOTIDE SEQUENCE [LARGE SCALE GENOMIC DNA]</scope>
    <source>
        <strain evidence="2 3">GST4</strain>
    </source>
</reference>
<proteinExistence type="predicted"/>
<evidence type="ECO:0000256" key="1">
    <source>
        <dbReference type="SAM" id="SignalP"/>
    </source>
</evidence>
<evidence type="ECO:0000313" key="3">
    <source>
        <dbReference type="Proteomes" id="UP000027931"/>
    </source>
</evidence>
<dbReference type="OrthoDB" id="2661955at2"/>
<evidence type="ECO:0000313" key="2">
    <source>
        <dbReference type="EMBL" id="KEO84169.1"/>
    </source>
</evidence>
<dbReference type="Proteomes" id="UP000027931">
    <property type="component" value="Unassembled WGS sequence"/>
</dbReference>
<dbReference type="eggNOG" id="ENOG503326M">
    <property type="taxonomic scope" value="Bacteria"/>
</dbReference>
<dbReference type="RefSeq" id="WP_038085220.1">
    <property type="nucleotide sequence ID" value="NZ_JMIR01000005.1"/>
</dbReference>
<dbReference type="InterPro" id="IPR028994">
    <property type="entry name" value="Integrin_alpha_N"/>
</dbReference>
<dbReference type="AlphaFoldDB" id="A0A074LT42"/>
<dbReference type="EMBL" id="JMIR01000005">
    <property type="protein sequence ID" value="KEO84169.1"/>
    <property type="molecule type" value="Genomic_DNA"/>
</dbReference>
<name>A0A074LT42_9BACL</name>
<protein>
    <recommendedName>
        <fullName evidence="4">VCBS repeat-containing protein</fullName>
    </recommendedName>
</protein>
<dbReference type="SUPFAM" id="SSF69318">
    <property type="entry name" value="Integrin alpha N-terminal domain"/>
    <property type="match status" value="1"/>
</dbReference>
<feature type="signal peptide" evidence="1">
    <location>
        <begin position="1"/>
        <end position="23"/>
    </location>
</feature>
<organism evidence="2 3">
    <name type="scientific">Tumebacillus flagellatus</name>
    <dbReference type="NCBI Taxonomy" id="1157490"/>
    <lineage>
        <taxon>Bacteria</taxon>
        <taxon>Bacillati</taxon>
        <taxon>Bacillota</taxon>
        <taxon>Bacilli</taxon>
        <taxon>Bacillales</taxon>
        <taxon>Alicyclobacillaceae</taxon>
        <taxon>Tumebacillus</taxon>
    </lineage>
</organism>
<feature type="chain" id="PRO_5038980693" description="VCBS repeat-containing protein" evidence="1">
    <location>
        <begin position="24"/>
        <end position="263"/>
    </location>
</feature>
<comment type="caution">
    <text evidence="2">The sequence shown here is derived from an EMBL/GenBank/DDBJ whole genome shotgun (WGS) entry which is preliminary data.</text>
</comment>
<keyword evidence="3" id="KW-1185">Reference proteome</keyword>
<accession>A0A074LT42</accession>
<gene>
    <name evidence="2" type="ORF">EL26_05220</name>
</gene>
<sequence length="263" mass="28053">MKKTTLLLHSVLCLGLLGGPAYTAAAWSSPSATPPPQEAVAKPVALTFSPAVVGRDIQQIAVASTAVPLTPEKAMRLLPASKKLIKATPTSLGTVFLYSTRKDSETLYAAFISKDKNSLYSLGPSGSLASSNLEEVKVESLFKDHSPLLRIKGVCGANPQETHYFYRVDQKPVALLVAQGHVVTADLDNDGVPELIASSDIPQVTFVYKYAGGGFQEANLNQQLQAASVSFDPKTKNFEAVFAGQTAPLRYSYQTGGVLQPVR</sequence>